<accession>K4F7E8</accession>
<organism evidence="2 3">
    <name type="scientific">Cronobacter phage vB_CsaP_GAP52</name>
    <dbReference type="NCBI Taxonomy" id="1141137"/>
    <lineage>
        <taxon>Viruses</taxon>
        <taxon>Duplodnaviria</taxon>
        <taxon>Heunggongvirae</taxon>
        <taxon>Uroviricota</taxon>
        <taxon>Caudoviricetes</taxon>
        <taxon>Grimontviridae</taxon>
        <taxon>Crifsvirus</taxon>
        <taxon>Crifsvirus GAP52</taxon>
    </lineage>
</organism>
<evidence type="ECO:0000313" key="3">
    <source>
        <dbReference type="Proteomes" id="UP000000456"/>
    </source>
</evidence>
<sequence>MKVKDYNEERWERSSESNKERKIAKKRFKEKHNPWASLSNKK</sequence>
<dbReference type="Proteomes" id="UP000000456">
    <property type="component" value="Segment"/>
</dbReference>
<gene>
    <name evidence="2" type="ORF">GAP52_029</name>
</gene>
<name>K4F7E8_9CAUD</name>
<feature type="region of interest" description="Disordered" evidence="1">
    <location>
        <begin position="1"/>
        <end position="42"/>
    </location>
</feature>
<dbReference type="GeneID" id="13994343"/>
<feature type="compositionally biased region" description="Basic and acidic residues" evidence="1">
    <location>
        <begin position="1"/>
        <end position="21"/>
    </location>
</feature>
<evidence type="ECO:0000256" key="1">
    <source>
        <dbReference type="SAM" id="MobiDB-lite"/>
    </source>
</evidence>
<dbReference type="EMBL" id="JN882286">
    <property type="protein sequence ID" value="AFC22023.1"/>
    <property type="molecule type" value="Genomic_DNA"/>
</dbReference>
<keyword evidence="3" id="KW-1185">Reference proteome</keyword>
<evidence type="ECO:0000313" key="2">
    <source>
        <dbReference type="EMBL" id="AFC22023.1"/>
    </source>
</evidence>
<dbReference type="KEGG" id="vg:13994343"/>
<protein>
    <submittedName>
        <fullName evidence="2">Uncharacterized protein</fullName>
    </submittedName>
</protein>
<reference evidence="2 3" key="1">
    <citation type="submission" date="2011-10" db="EMBL/GenBank/DDBJ databases">
        <authorList>
            <person name="Burke D."/>
        </authorList>
    </citation>
    <scope>NUCLEOTIDE SEQUENCE [LARGE SCALE GENOMIC DNA]</scope>
    <source>
        <strain evidence="2">VB_CsaP_GAP-52</strain>
    </source>
</reference>
<dbReference type="RefSeq" id="YP_006987678.1">
    <property type="nucleotide sequence ID" value="NC_019402.1"/>
</dbReference>
<proteinExistence type="predicted"/>